<evidence type="ECO:0000256" key="2">
    <source>
        <dbReference type="ARBA" id="ARBA00023002"/>
    </source>
</evidence>
<organism evidence="3 4">
    <name type="scientific">Bowmanella denitrificans</name>
    <dbReference type="NCBI Taxonomy" id="366582"/>
    <lineage>
        <taxon>Bacteria</taxon>
        <taxon>Pseudomonadati</taxon>
        <taxon>Pseudomonadota</taxon>
        <taxon>Gammaproteobacteria</taxon>
        <taxon>Alteromonadales</taxon>
        <taxon>Alteromonadaceae</taxon>
        <taxon>Bowmanella</taxon>
    </lineage>
</organism>
<dbReference type="PRINTS" id="PR00081">
    <property type="entry name" value="GDHRDH"/>
</dbReference>
<protein>
    <submittedName>
        <fullName evidence="3">SDR family oxidoreductase</fullName>
    </submittedName>
</protein>
<comment type="caution">
    <text evidence="3">The sequence shown here is derived from an EMBL/GenBank/DDBJ whole genome shotgun (WGS) entry which is preliminary data.</text>
</comment>
<dbReference type="SUPFAM" id="SSF51735">
    <property type="entry name" value="NAD(P)-binding Rossmann-fold domains"/>
    <property type="match status" value="1"/>
</dbReference>
<dbReference type="EMBL" id="BAAAEI010000021">
    <property type="protein sequence ID" value="GAA0366699.1"/>
    <property type="molecule type" value="Genomic_DNA"/>
</dbReference>
<proteinExistence type="inferred from homology"/>
<evidence type="ECO:0000256" key="1">
    <source>
        <dbReference type="ARBA" id="ARBA00006484"/>
    </source>
</evidence>
<dbReference type="PRINTS" id="PR00080">
    <property type="entry name" value="SDRFAMILY"/>
</dbReference>
<name>A0ABN0XKR2_9ALTE</name>
<gene>
    <name evidence="3" type="ORF">GCM10009092_33810</name>
</gene>
<sequence length="278" mass="30344">MASDLDRLFRLDNRVVIITGAMGLLGQRHARAVAAYGGIPVLLDLQKQPLQKFAQRLAQEFAIDVGAYSVDITDEIQIAANCHALLERYGKIDALVNNAANNPKMEQGSDKSFSRLEYFSAQIWQQDIAVGLTGAFLCAKHYGFAMTENPAGGSIVNVASDLGLIAPDQRLYSQADMPIEQRPVKPVTYSVVKTGLIGLTRYLATYWAENGVRANAICPGGVENGQPQDFIERLSSRIPMNRMARVDEYQGTLVWMLSDASSYLNGAVVAVDGGRTAW</sequence>
<dbReference type="RefSeq" id="WP_343846489.1">
    <property type="nucleotide sequence ID" value="NZ_BAAAEI010000021.1"/>
</dbReference>
<dbReference type="Gene3D" id="3.40.50.720">
    <property type="entry name" value="NAD(P)-binding Rossmann-like Domain"/>
    <property type="match status" value="1"/>
</dbReference>
<dbReference type="InterPro" id="IPR002347">
    <property type="entry name" value="SDR_fam"/>
</dbReference>
<keyword evidence="4" id="KW-1185">Reference proteome</keyword>
<dbReference type="Proteomes" id="UP001501757">
    <property type="component" value="Unassembled WGS sequence"/>
</dbReference>
<dbReference type="PANTHER" id="PTHR42760">
    <property type="entry name" value="SHORT-CHAIN DEHYDROGENASES/REDUCTASES FAMILY MEMBER"/>
    <property type="match status" value="1"/>
</dbReference>
<keyword evidence="2" id="KW-0560">Oxidoreductase</keyword>
<dbReference type="Pfam" id="PF13561">
    <property type="entry name" value="adh_short_C2"/>
    <property type="match status" value="1"/>
</dbReference>
<comment type="similarity">
    <text evidence="1">Belongs to the short-chain dehydrogenases/reductases (SDR) family.</text>
</comment>
<evidence type="ECO:0000313" key="3">
    <source>
        <dbReference type="EMBL" id="GAA0366699.1"/>
    </source>
</evidence>
<dbReference type="PANTHER" id="PTHR42760:SF133">
    <property type="entry name" value="3-OXOACYL-[ACYL-CARRIER-PROTEIN] REDUCTASE"/>
    <property type="match status" value="1"/>
</dbReference>
<accession>A0ABN0XKR2</accession>
<reference evidence="3 4" key="1">
    <citation type="journal article" date="2019" name="Int. J. Syst. Evol. Microbiol.">
        <title>The Global Catalogue of Microorganisms (GCM) 10K type strain sequencing project: providing services to taxonomists for standard genome sequencing and annotation.</title>
        <authorList>
            <consortium name="The Broad Institute Genomics Platform"/>
            <consortium name="The Broad Institute Genome Sequencing Center for Infectious Disease"/>
            <person name="Wu L."/>
            <person name="Ma J."/>
        </authorList>
    </citation>
    <scope>NUCLEOTIDE SEQUENCE [LARGE SCALE GENOMIC DNA]</scope>
    <source>
        <strain evidence="3 4">JCM 13378</strain>
    </source>
</reference>
<evidence type="ECO:0000313" key="4">
    <source>
        <dbReference type="Proteomes" id="UP001501757"/>
    </source>
</evidence>
<dbReference type="InterPro" id="IPR036291">
    <property type="entry name" value="NAD(P)-bd_dom_sf"/>
</dbReference>